<feature type="signal peptide" evidence="8">
    <location>
        <begin position="1"/>
        <end position="28"/>
    </location>
</feature>
<organism evidence="9 10">
    <name type="scientific">Limnobacter litoralis</name>
    <dbReference type="NCBI Taxonomy" id="481366"/>
    <lineage>
        <taxon>Bacteria</taxon>
        <taxon>Pseudomonadati</taxon>
        <taxon>Pseudomonadota</taxon>
        <taxon>Betaproteobacteria</taxon>
        <taxon>Burkholderiales</taxon>
        <taxon>Burkholderiaceae</taxon>
        <taxon>Limnobacter</taxon>
    </lineage>
</organism>
<keyword evidence="2 7" id="KW-0812">Transmembrane</keyword>
<comment type="caution">
    <text evidence="9">The sequence shown here is derived from an EMBL/GenBank/DDBJ whole genome shotgun (WGS) entry which is preliminary data.</text>
</comment>
<protein>
    <recommendedName>
        <fullName evidence="7">Flagellar protein</fullName>
    </recommendedName>
</protein>
<sequence length="155" mass="16668">MGGMAKNTRSKSLSATLLFMASALPAMAFAQAATTPLATDTTSYSGHLLQTTLALLLVLCLIIGLAWALKRIGVTPSGKRQSFYKFIAVQHLGPKEKIALVELGDTWLVLGITPHSINTLHSMPKDSLDLHTNNTNPAVTFAKLLERIKSPQVKS</sequence>
<dbReference type="Proteomes" id="UP001156664">
    <property type="component" value="Unassembled WGS sequence"/>
</dbReference>
<proteinExistence type="inferred from homology"/>
<keyword evidence="10" id="KW-1185">Reference proteome</keyword>
<evidence type="ECO:0000256" key="3">
    <source>
        <dbReference type="ARBA" id="ARBA00022989"/>
    </source>
</evidence>
<evidence type="ECO:0000256" key="1">
    <source>
        <dbReference type="ARBA" id="ARBA00022475"/>
    </source>
</evidence>
<keyword evidence="3 7" id="KW-1133">Transmembrane helix</keyword>
<dbReference type="NCBIfam" id="TIGR03500">
    <property type="entry name" value="FliO_TIGR"/>
    <property type="match status" value="1"/>
</dbReference>
<evidence type="ECO:0000256" key="8">
    <source>
        <dbReference type="SAM" id="SignalP"/>
    </source>
</evidence>
<keyword evidence="1 7" id="KW-1003">Cell membrane</keyword>
<evidence type="ECO:0000256" key="7">
    <source>
        <dbReference type="RuleBase" id="RU362064"/>
    </source>
</evidence>
<keyword evidence="4 7" id="KW-0472">Membrane</keyword>
<dbReference type="EMBL" id="BSOJ01000032">
    <property type="protein sequence ID" value="GLR27652.1"/>
    <property type="molecule type" value="Genomic_DNA"/>
</dbReference>
<dbReference type="PANTHER" id="PTHR38766:SF1">
    <property type="entry name" value="FLAGELLAR PROTEIN FLIO"/>
    <property type="match status" value="1"/>
</dbReference>
<keyword evidence="8" id="KW-0732">Signal</keyword>
<gene>
    <name evidence="9" type="ORF">GCM10007875_27430</name>
</gene>
<evidence type="ECO:0000256" key="6">
    <source>
        <dbReference type="ARBA" id="ARBA00037937"/>
    </source>
</evidence>
<evidence type="ECO:0000256" key="4">
    <source>
        <dbReference type="ARBA" id="ARBA00023136"/>
    </source>
</evidence>
<reference evidence="10" key="1">
    <citation type="journal article" date="2019" name="Int. J. Syst. Evol. Microbiol.">
        <title>The Global Catalogue of Microorganisms (GCM) 10K type strain sequencing project: providing services to taxonomists for standard genome sequencing and annotation.</title>
        <authorList>
            <consortium name="The Broad Institute Genomics Platform"/>
            <consortium name="The Broad Institute Genome Sequencing Center for Infectious Disease"/>
            <person name="Wu L."/>
            <person name="Ma J."/>
        </authorList>
    </citation>
    <scope>NUCLEOTIDE SEQUENCE [LARGE SCALE GENOMIC DNA]</scope>
    <source>
        <strain evidence="10">NBRC 105857</strain>
    </source>
</reference>
<evidence type="ECO:0000313" key="9">
    <source>
        <dbReference type="EMBL" id="GLR27652.1"/>
    </source>
</evidence>
<accession>A0ABQ5YVZ0</accession>
<dbReference type="InterPro" id="IPR022781">
    <property type="entry name" value="Flagellar_biosynth_FliO"/>
</dbReference>
<feature type="transmembrane region" description="Helical" evidence="7">
    <location>
        <begin position="48"/>
        <end position="69"/>
    </location>
</feature>
<comment type="similarity">
    <text evidence="6 7">Belongs to the FliO/MopB family.</text>
</comment>
<feature type="chain" id="PRO_5045987499" description="Flagellar protein" evidence="8">
    <location>
        <begin position="29"/>
        <end position="155"/>
    </location>
</feature>
<dbReference type="InterPro" id="IPR052205">
    <property type="entry name" value="FliO/MopB"/>
</dbReference>
<evidence type="ECO:0000313" key="10">
    <source>
        <dbReference type="Proteomes" id="UP001156664"/>
    </source>
</evidence>
<keyword evidence="5 7" id="KW-0975">Bacterial flagellum</keyword>
<comment type="subcellular location">
    <subcellularLocation>
        <location evidence="7">Cell membrane</location>
    </subcellularLocation>
    <subcellularLocation>
        <location evidence="7">Bacterial flagellum basal body</location>
    </subcellularLocation>
</comment>
<dbReference type="Pfam" id="PF04347">
    <property type="entry name" value="FliO"/>
    <property type="match status" value="1"/>
</dbReference>
<dbReference type="PANTHER" id="PTHR38766">
    <property type="entry name" value="FLAGELLAR PROTEIN FLIO"/>
    <property type="match status" value="1"/>
</dbReference>
<evidence type="ECO:0000256" key="2">
    <source>
        <dbReference type="ARBA" id="ARBA00022692"/>
    </source>
</evidence>
<evidence type="ECO:0000256" key="5">
    <source>
        <dbReference type="ARBA" id="ARBA00023143"/>
    </source>
</evidence>
<name>A0ABQ5YVZ0_9BURK</name>